<protein>
    <submittedName>
        <fullName evidence="1">Uncharacterized protein</fullName>
    </submittedName>
</protein>
<organism evidence="1 2">
    <name type="scientific">Actinidia rufa</name>
    <dbReference type="NCBI Taxonomy" id="165716"/>
    <lineage>
        <taxon>Eukaryota</taxon>
        <taxon>Viridiplantae</taxon>
        <taxon>Streptophyta</taxon>
        <taxon>Embryophyta</taxon>
        <taxon>Tracheophyta</taxon>
        <taxon>Spermatophyta</taxon>
        <taxon>Magnoliopsida</taxon>
        <taxon>eudicotyledons</taxon>
        <taxon>Gunneridae</taxon>
        <taxon>Pentapetalae</taxon>
        <taxon>asterids</taxon>
        <taxon>Ericales</taxon>
        <taxon>Actinidiaceae</taxon>
        <taxon>Actinidia</taxon>
    </lineage>
</organism>
<comment type="caution">
    <text evidence="1">The sequence shown here is derived from an EMBL/GenBank/DDBJ whole genome shotgun (WGS) entry which is preliminary data.</text>
</comment>
<sequence length="87" mass="9867">MNYVKEEFPRCLNKVTRPFKTTKGMKLPVWYPPGTILPWSSLARTGEEARKGSVDTLEDLAGKEIGKTDGQSLTDDYLAIWYKALLM</sequence>
<reference evidence="2" key="1">
    <citation type="submission" date="2019-07" db="EMBL/GenBank/DDBJ databases">
        <title>De Novo Assembly of kiwifruit Actinidia rufa.</title>
        <authorList>
            <person name="Sugita-Konishi S."/>
            <person name="Sato K."/>
            <person name="Mori E."/>
            <person name="Abe Y."/>
            <person name="Kisaki G."/>
            <person name="Hamano K."/>
            <person name="Suezawa K."/>
            <person name="Otani M."/>
            <person name="Fukuda T."/>
            <person name="Manabe T."/>
            <person name="Gomi K."/>
            <person name="Tabuchi M."/>
            <person name="Akimitsu K."/>
            <person name="Kataoka I."/>
        </authorList>
    </citation>
    <scope>NUCLEOTIDE SEQUENCE [LARGE SCALE GENOMIC DNA]</scope>
    <source>
        <strain evidence="2">cv. Fuchu</strain>
    </source>
</reference>
<dbReference type="Proteomes" id="UP000585474">
    <property type="component" value="Unassembled WGS sequence"/>
</dbReference>
<dbReference type="EMBL" id="BJWL01000176">
    <property type="protein sequence ID" value="GFS33038.1"/>
    <property type="molecule type" value="Genomic_DNA"/>
</dbReference>
<evidence type="ECO:0000313" key="1">
    <source>
        <dbReference type="EMBL" id="GFS33038.1"/>
    </source>
</evidence>
<name>A0A7J0DDL9_9ERIC</name>
<dbReference type="AlphaFoldDB" id="A0A7J0DDL9"/>
<keyword evidence="2" id="KW-1185">Reference proteome</keyword>
<evidence type="ECO:0000313" key="2">
    <source>
        <dbReference type="Proteomes" id="UP000585474"/>
    </source>
</evidence>
<proteinExistence type="predicted"/>
<accession>A0A7J0DDL9</accession>
<gene>
    <name evidence="1" type="ORF">Acr_00g0025940</name>
</gene>